<evidence type="ECO:0000259" key="1">
    <source>
        <dbReference type="Pfam" id="PF01248"/>
    </source>
</evidence>
<dbReference type="InterPro" id="IPR029064">
    <property type="entry name" value="Ribosomal_eL30-like_sf"/>
</dbReference>
<dbReference type="EMBL" id="LOED01000029">
    <property type="protein sequence ID" value="KXG75251.1"/>
    <property type="molecule type" value="Genomic_DNA"/>
</dbReference>
<name>A0A140L3X6_9FIRM</name>
<dbReference type="PATRIC" id="fig|520764.3.peg.2118"/>
<dbReference type="RefSeq" id="WP_066354472.1">
    <property type="nucleotide sequence ID" value="NZ_LOED01000029.1"/>
</dbReference>
<reference evidence="2 3" key="1">
    <citation type="submission" date="2015-12" db="EMBL/GenBank/DDBJ databases">
        <title>Draft genome sequnece of Fervidicola ferrireducens strain Y170.</title>
        <authorList>
            <person name="Patel B.K."/>
        </authorList>
    </citation>
    <scope>NUCLEOTIDE SEQUENCE [LARGE SCALE GENOMIC DNA]</scope>
    <source>
        <strain evidence="2 3">Y170</strain>
    </source>
</reference>
<keyword evidence="3" id="KW-1185">Reference proteome</keyword>
<proteinExistence type="predicted"/>
<dbReference type="Pfam" id="PF01248">
    <property type="entry name" value="Ribosomal_L7Ae"/>
    <property type="match status" value="1"/>
</dbReference>
<dbReference type="OrthoDB" id="2353623at2"/>
<sequence length="83" mass="8630">MLSKLKNAPKKTVGTKQTLKAVEKGQAAVVFIAEDAEEHVVAGLKELCRAKGIEIVPVATMKELGEACGIDVGAASAAILNQQ</sequence>
<comment type="caution">
    <text evidence="2">The sequence shown here is derived from an EMBL/GenBank/DDBJ whole genome shotgun (WGS) entry which is preliminary data.</text>
</comment>
<protein>
    <submittedName>
        <fullName evidence="2">Ribosome-associated protein L7Ae-like protein</fullName>
    </submittedName>
</protein>
<dbReference type="InParanoid" id="A0A140L3X6"/>
<organism evidence="2 3">
    <name type="scientific">Fervidicola ferrireducens</name>
    <dbReference type="NCBI Taxonomy" id="520764"/>
    <lineage>
        <taxon>Bacteria</taxon>
        <taxon>Bacillati</taxon>
        <taxon>Bacillota</taxon>
        <taxon>Clostridia</taxon>
        <taxon>Thermosediminibacterales</taxon>
        <taxon>Thermosediminibacteraceae</taxon>
        <taxon>Fervidicola</taxon>
    </lineage>
</organism>
<dbReference type="Proteomes" id="UP000070427">
    <property type="component" value="Unassembled WGS sequence"/>
</dbReference>
<dbReference type="STRING" id="520764.AN618_19740"/>
<dbReference type="AlphaFoldDB" id="A0A140L3X6"/>
<dbReference type="SUPFAM" id="SSF55315">
    <property type="entry name" value="L30e-like"/>
    <property type="match status" value="1"/>
</dbReference>
<dbReference type="InterPro" id="IPR004038">
    <property type="entry name" value="Ribosomal_eL8/eL30/eS12/Gad45"/>
</dbReference>
<gene>
    <name evidence="2" type="primary">rplGB</name>
    <name evidence="2" type="ORF">AN618_19740</name>
</gene>
<accession>A0A140L3X6</accession>
<evidence type="ECO:0000313" key="3">
    <source>
        <dbReference type="Proteomes" id="UP000070427"/>
    </source>
</evidence>
<dbReference type="FunCoup" id="A0A140L3X6">
    <property type="interactions" value="175"/>
</dbReference>
<dbReference type="PRINTS" id="PR00884">
    <property type="entry name" value="RIBOSOMALHS6"/>
</dbReference>
<feature type="domain" description="Ribosomal protein eL8/eL30/eS12/Gadd45" evidence="1">
    <location>
        <begin position="2"/>
        <end position="82"/>
    </location>
</feature>
<dbReference type="Gene3D" id="3.30.1330.30">
    <property type="match status" value="1"/>
</dbReference>
<evidence type="ECO:0000313" key="2">
    <source>
        <dbReference type="EMBL" id="KXG75251.1"/>
    </source>
</evidence>